<name>A0A2S5A5F6_9SPHI</name>
<evidence type="ECO:0000256" key="7">
    <source>
        <dbReference type="ARBA" id="ARBA00022723"/>
    </source>
</evidence>
<dbReference type="OrthoDB" id="9770315at2"/>
<dbReference type="PROSITE" id="PS50846">
    <property type="entry name" value="HMA_2"/>
    <property type="match status" value="1"/>
</dbReference>
<feature type="transmembrane region" description="Helical" evidence="13">
    <location>
        <begin position="768"/>
        <end position="793"/>
    </location>
</feature>
<gene>
    <name evidence="15" type="ORF">C3K47_07065</name>
</gene>
<dbReference type="InterPro" id="IPR018303">
    <property type="entry name" value="ATPase_P-typ_P_site"/>
</dbReference>
<evidence type="ECO:0000256" key="12">
    <source>
        <dbReference type="ARBA" id="ARBA00023136"/>
    </source>
</evidence>
<dbReference type="SUPFAM" id="SSF56784">
    <property type="entry name" value="HAD-like"/>
    <property type="match status" value="1"/>
</dbReference>
<dbReference type="InterPro" id="IPR023299">
    <property type="entry name" value="ATPase_P-typ_cyto_dom_N"/>
</dbReference>
<dbReference type="PRINTS" id="PR00119">
    <property type="entry name" value="CATATPASE"/>
</dbReference>
<feature type="transmembrane region" description="Helical" evidence="13">
    <location>
        <begin position="268"/>
        <end position="289"/>
    </location>
</feature>
<keyword evidence="3" id="KW-0813">Transport</keyword>
<sequence>MQLTDTKITCYHCGLECEEEQIEFDNRAFCCNGCKVVYEILSENQLCEYYDITKFPGQSQKSKHKSSAKFSILDKPEIKSKLVRFTNGTETHIAFFLPQIHCSSCVWLLENLNRLNAGVLSSRVDFTIKEISIIYDESKTNLQQIAELLASVGYEPYLNFNDIASKKTDTVERGLIYKLGIAGFCFANIMMLSFPEYFSDGTVDHQLKTIFNYLNLGLSLPVFFYSASLFYRSAWAGLKRKFLNIDAPIVLAVVITFLRSVYEIVSGTGAGFLDSMSGIVFFMLVGRYLQDRTYRKLSFERDYRSYFPIAVTVKTASNEEENLPITDVKVGDRIVIKNHEMIPADSILFTGQANIDYSFVTGESVPVRVMPGEIIYAGGKQVGSALEMEVVKEVSNSYLTQLWNKDVFNDHEDKKQSYVHAISRYFTVVLFSLAGLTAIYWGIYDSSRILNAVSAMLIIACPCTLLLSSTFTNGNVLRIFSRNNFYLKNATVIESIAEADTIIFDKTGTITQTGETKVHYIGKALLEVEKQQIRTVTNQSVHPYSTAISAYLPKVNSLAINSLTEVPGFGLEAKVDSTLIRIGSANYLGVNDDSVNTAGKVYIAINEQVLGCFTITNQYRSGIDKLIQKLKNHYSLLLLSGDNEAEKNYLSSVFSDESVLNFNQTPETKLDFIKNYQAKGKKVMMIGDGLNDAGALKQSNIGIAVSDEINNFSPACDAILAGDELKNLPTFIRYAKATKVIVMASFVISILYNFIGLSFAMQGTLSPVIAAILMPASSLTIILFTTSISSFIAKIWQMK</sequence>
<evidence type="ECO:0000256" key="5">
    <source>
        <dbReference type="ARBA" id="ARBA00022553"/>
    </source>
</evidence>
<feature type="transmembrane region" description="Helical" evidence="13">
    <location>
        <begin position="175"/>
        <end position="198"/>
    </location>
</feature>
<dbReference type="Pfam" id="PF00702">
    <property type="entry name" value="Hydrolase"/>
    <property type="match status" value="1"/>
</dbReference>
<dbReference type="Proteomes" id="UP000236893">
    <property type="component" value="Unassembled WGS sequence"/>
</dbReference>
<dbReference type="SUPFAM" id="SSF81665">
    <property type="entry name" value="Calcium ATPase, transmembrane domain M"/>
    <property type="match status" value="1"/>
</dbReference>
<dbReference type="Gene3D" id="3.40.1110.10">
    <property type="entry name" value="Calcium-transporting ATPase, cytoplasmic domain N"/>
    <property type="match status" value="1"/>
</dbReference>
<dbReference type="GO" id="GO:0005507">
    <property type="term" value="F:copper ion binding"/>
    <property type="evidence" value="ECO:0007669"/>
    <property type="project" value="TreeGrafter"/>
</dbReference>
<keyword evidence="6 13" id="KW-0812">Transmembrane</keyword>
<evidence type="ECO:0000256" key="4">
    <source>
        <dbReference type="ARBA" id="ARBA00022475"/>
    </source>
</evidence>
<dbReference type="InterPro" id="IPR059000">
    <property type="entry name" value="ATPase_P-type_domA"/>
</dbReference>
<keyword evidence="10 13" id="KW-1133">Transmembrane helix</keyword>
<dbReference type="CDD" id="cd00371">
    <property type="entry name" value="HMA"/>
    <property type="match status" value="1"/>
</dbReference>
<keyword evidence="9" id="KW-1278">Translocase</keyword>
<comment type="subcellular location">
    <subcellularLocation>
        <location evidence="1">Cell membrane</location>
        <topology evidence="1">Multi-pass membrane protein</topology>
    </subcellularLocation>
</comment>
<evidence type="ECO:0000256" key="13">
    <source>
        <dbReference type="SAM" id="Phobius"/>
    </source>
</evidence>
<dbReference type="PRINTS" id="PR00943">
    <property type="entry name" value="CUATPASE"/>
</dbReference>
<dbReference type="EMBL" id="PQVF01000004">
    <property type="protein sequence ID" value="POY37517.1"/>
    <property type="molecule type" value="Genomic_DNA"/>
</dbReference>
<feature type="transmembrane region" description="Helical" evidence="13">
    <location>
        <begin position="740"/>
        <end position="762"/>
    </location>
</feature>
<keyword evidence="16" id="KW-1185">Reference proteome</keyword>
<feature type="domain" description="HMA" evidence="14">
    <location>
        <begin position="91"/>
        <end position="157"/>
    </location>
</feature>
<dbReference type="RefSeq" id="WP_103788424.1">
    <property type="nucleotide sequence ID" value="NZ_PQVF01000004.1"/>
</dbReference>
<dbReference type="InterPro" id="IPR006121">
    <property type="entry name" value="HMA_dom"/>
</dbReference>
<evidence type="ECO:0000256" key="8">
    <source>
        <dbReference type="ARBA" id="ARBA00022842"/>
    </source>
</evidence>
<dbReference type="GO" id="GO:0055070">
    <property type="term" value="P:copper ion homeostasis"/>
    <property type="evidence" value="ECO:0007669"/>
    <property type="project" value="TreeGrafter"/>
</dbReference>
<reference evidence="15 16" key="1">
    <citation type="submission" date="2018-01" db="EMBL/GenBank/DDBJ databases">
        <authorList>
            <person name="Gaut B.S."/>
            <person name="Morton B.R."/>
            <person name="Clegg M.T."/>
            <person name="Duvall M.R."/>
        </authorList>
    </citation>
    <scope>NUCLEOTIDE SEQUENCE [LARGE SCALE GENOMIC DNA]</scope>
    <source>
        <strain evidence="15 16">HR-AV</strain>
    </source>
</reference>
<dbReference type="SUPFAM" id="SSF55008">
    <property type="entry name" value="HMA, heavy metal-associated domain"/>
    <property type="match status" value="1"/>
</dbReference>
<proteinExistence type="inferred from homology"/>
<dbReference type="PANTHER" id="PTHR43520:SF5">
    <property type="entry name" value="CATION-TRANSPORTING P-TYPE ATPASE-RELATED"/>
    <property type="match status" value="1"/>
</dbReference>
<dbReference type="InterPro" id="IPR023214">
    <property type="entry name" value="HAD_sf"/>
</dbReference>
<comment type="similarity">
    <text evidence="2">Belongs to the cation transport ATPase (P-type) (TC 3.A.3) family. Type IB subfamily.</text>
</comment>
<protein>
    <submittedName>
        <fullName evidence="15">Heavy metal translocating P-type ATPase</fullName>
    </submittedName>
</protein>
<dbReference type="AlphaFoldDB" id="A0A2S5A5F6"/>
<accession>A0A2S5A5F6</accession>
<evidence type="ECO:0000256" key="11">
    <source>
        <dbReference type="ARBA" id="ARBA00023065"/>
    </source>
</evidence>
<dbReference type="GO" id="GO:0016887">
    <property type="term" value="F:ATP hydrolysis activity"/>
    <property type="evidence" value="ECO:0007669"/>
    <property type="project" value="InterPro"/>
</dbReference>
<dbReference type="NCBIfam" id="TIGR01494">
    <property type="entry name" value="ATPase_P-type"/>
    <property type="match status" value="2"/>
</dbReference>
<keyword evidence="11" id="KW-0406">Ion transport</keyword>
<feature type="transmembrane region" description="Helical" evidence="13">
    <location>
        <begin position="210"/>
        <end position="231"/>
    </location>
</feature>
<evidence type="ECO:0000256" key="2">
    <source>
        <dbReference type="ARBA" id="ARBA00006024"/>
    </source>
</evidence>
<keyword evidence="7" id="KW-0479">Metal-binding</keyword>
<feature type="transmembrane region" description="Helical" evidence="13">
    <location>
        <begin position="449"/>
        <end position="472"/>
    </location>
</feature>
<keyword evidence="8" id="KW-0460">Magnesium</keyword>
<keyword evidence="5" id="KW-0597">Phosphoprotein</keyword>
<evidence type="ECO:0000256" key="3">
    <source>
        <dbReference type="ARBA" id="ARBA00022448"/>
    </source>
</evidence>
<dbReference type="Gene3D" id="3.40.50.1000">
    <property type="entry name" value="HAD superfamily/HAD-like"/>
    <property type="match status" value="1"/>
</dbReference>
<keyword evidence="4" id="KW-1003">Cell membrane</keyword>
<dbReference type="InterPro" id="IPR001757">
    <property type="entry name" value="P_typ_ATPase"/>
</dbReference>
<comment type="caution">
    <text evidence="15">The sequence shown here is derived from an EMBL/GenBank/DDBJ whole genome shotgun (WGS) entry which is preliminary data.</text>
</comment>
<feature type="transmembrane region" description="Helical" evidence="13">
    <location>
        <begin position="243"/>
        <end position="262"/>
    </location>
</feature>
<dbReference type="Gene3D" id="3.30.70.100">
    <property type="match status" value="1"/>
</dbReference>
<dbReference type="Pfam" id="PF12156">
    <property type="entry name" value="ATPase-cat_bd"/>
    <property type="match status" value="1"/>
</dbReference>
<dbReference type="SUPFAM" id="SSF81653">
    <property type="entry name" value="Calcium ATPase, transduction domain A"/>
    <property type="match status" value="1"/>
</dbReference>
<evidence type="ECO:0000256" key="9">
    <source>
        <dbReference type="ARBA" id="ARBA00022967"/>
    </source>
</evidence>
<dbReference type="InterPro" id="IPR008250">
    <property type="entry name" value="ATPase_P-typ_transduc_dom_A_sf"/>
</dbReference>
<dbReference type="InterPro" id="IPR021993">
    <property type="entry name" value="ATPase-cat-bd"/>
</dbReference>
<evidence type="ECO:0000256" key="6">
    <source>
        <dbReference type="ARBA" id="ARBA00022692"/>
    </source>
</evidence>
<keyword evidence="12 13" id="KW-0472">Membrane</keyword>
<dbReference type="PANTHER" id="PTHR43520">
    <property type="entry name" value="ATP7, ISOFORM B"/>
    <property type="match status" value="1"/>
</dbReference>
<dbReference type="Gene3D" id="2.70.150.10">
    <property type="entry name" value="Calcium-transporting ATPase, cytoplasmic transduction domain A"/>
    <property type="match status" value="1"/>
</dbReference>
<organism evidence="15 16">
    <name type="scientific">Solitalea longa</name>
    <dbReference type="NCBI Taxonomy" id="2079460"/>
    <lineage>
        <taxon>Bacteria</taxon>
        <taxon>Pseudomonadati</taxon>
        <taxon>Bacteroidota</taxon>
        <taxon>Sphingobacteriia</taxon>
        <taxon>Sphingobacteriales</taxon>
        <taxon>Sphingobacteriaceae</taxon>
        <taxon>Solitalea</taxon>
    </lineage>
</organism>
<evidence type="ECO:0000313" key="16">
    <source>
        <dbReference type="Proteomes" id="UP000236893"/>
    </source>
</evidence>
<dbReference type="PROSITE" id="PS00154">
    <property type="entry name" value="ATPASE_E1_E2"/>
    <property type="match status" value="1"/>
</dbReference>
<evidence type="ECO:0000256" key="10">
    <source>
        <dbReference type="ARBA" id="ARBA00022989"/>
    </source>
</evidence>
<dbReference type="InterPro" id="IPR036412">
    <property type="entry name" value="HAD-like_sf"/>
</dbReference>
<dbReference type="GO" id="GO:0005524">
    <property type="term" value="F:ATP binding"/>
    <property type="evidence" value="ECO:0007669"/>
    <property type="project" value="InterPro"/>
</dbReference>
<evidence type="ECO:0000313" key="15">
    <source>
        <dbReference type="EMBL" id="POY37517.1"/>
    </source>
</evidence>
<feature type="transmembrane region" description="Helical" evidence="13">
    <location>
        <begin position="425"/>
        <end position="443"/>
    </location>
</feature>
<dbReference type="InterPro" id="IPR036163">
    <property type="entry name" value="HMA_dom_sf"/>
</dbReference>
<dbReference type="InterPro" id="IPR023298">
    <property type="entry name" value="ATPase_P-typ_TM_dom_sf"/>
</dbReference>
<dbReference type="Pfam" id="PF00122">
    <property type="entry name" value="E1-E2_ATPase"/>
    <property type="match status" value="1"/>
</dbReference>
<dbReference type="GO" id="GO:0005886">
    <property type="term" value="C:plasma membrane"/>
    <property type="evidence" value="ECO:0007669"/>
    <property type="project" value="UniProtKB-SubCell"/>
</dbReference>
<dbReference type="GO" id="GO:0043682">
    <property type="term" value="F:P-type divalent copper transporter activity"/>
    <property type="evidence" value="ECO:0007669"/>
    <property type="project" value="TreeGrafter"/>
</dbReference>
<evidence type="ECO:0000259" key="14">
    <source>
        <dbReference type="PROSITE" id="PS50846"/>
    </source>
</evidence>
<evidence type="ECO:0000256" key="1">
    <source>
        <dbReference type="ARBA" id="ARBA00004651"/>
    </source>
</evidence>